<reference evidence="1 2" key="1">
    <citation type="journal article" date="2010" name="Nature">
        <title>The Ectocarpus genome and the independent evolution of multicellularity in brown algae.</title>
        <authorList>
            <person name="Cock J.M."/>
            <person name="Sterck L."/>
            <person name="Rouze P."/>
            <person name="Scornet D."/>
            <person name="Allen A.E."/>
            <person name="Amoutzias G."/>
            <person name="Anthouard V."/>
            <person name="Artiguenave F."/>
            <person name="Aury J.M."/>
            <person name="Badger J.H."/>
            <person name="Beszteri B."/>
            <person name="Billiau K."/>
            <person name="Bonnet E."/>
            <person name="Bothwell J.H."/>
            <person name="Bowler C."/>
            <person name="Boyen C."/>
            <person name="Brownlee C."/>
            <person name="Carrano C.J."/>
            <person name="Charrier B."/>
            <person name="Cho G.Y."/>
            <person name="Coelho S.M."/>
            <person name="Collen J."/>
            <person name="Corre E."/>
            <person name="Da Silva C."/>
            <person name="Delage L."/>
            <person name="Delaroque N."/>
            <person name="Dittami S.M."/>
            <person name="Doulbeau S."/>
            <person name="Elias M."/>
            <person name="Farnham G."/>
            <person name="Gachon C.M."/>
            <person name="Gschloessl B."/>
            <person name="Heesch S."/>
            <person name="Jabbari K."/>
            <person name="Jubin C."/>
            <person name="Kawai H."/>
            <person name="Kimura K."/>
            <person name="Kloareg B."/>
            <person name="Kupper F.C."/>
            <person name="Lang D."/>
            <person name="Le Bail A."/>
            <person name="Leblanc C."/>
            <person name="Lerouge P."/>
            <person name="Lohr M."/>
            <person name="Lopez P.J."/>
            <person name="Martens C."/>
            <person name="Maumus F."/>
            <person name="Michel G."/>
            <person name="Miranda-Saavedra D."/>
            <person name="Morales J."/>
            <person name="Moreau H."/>
            <person name="Motomura T."/>
            <person name="Nagasato C."/>
            <person name="Napoli C.A."/>
            <person name="Nelson D.R."/>
            <person name="Nyvall-Collen P."/>
            <person name="Peters A.F."/>
            <person name="Pommier C."/>
            <person name="Potin P."/>
            <person name="Poulain J."/>
            <person name="Quesneville H."/>
            <person name="Read B."/>
            <person name="Rensing S.A."/>
            <person name="Ritter A."/>
            <person name="Rousvoal S."/>
            <person name="Samanta M."/>
            <person name="Samson G."/>
            <person name="Schroeder D.C."/>
            <person name="Segurens B."/>
            <person name="Strittmatter M."/>
            <person name="Tonon T."/>
            <person name="Tregear J.W."/>
            <person name="Valentin K."/>
            <person name="von Dassow P."/>
            <person name="Yamagishi T."/>
            <person name="Van de Peer Y."/>
            <person name="Wincker P."/>
        </authorList>
    </citation>
    <scope>NUCLEOTIDE SEQUENCE [LARGE SCALE GENOMIC DNA]</scope>
    <source>
        <strain evidence="2">Ec32 / CCAP1310/4</strain>
    </source>
</reference>
<evidence type="ECO:0000313" key="2">
    <source>
        <dbReference type="Proteomes" id="UP000002630"/>
    </source>
</evidence>
<dbReference type="Proteomes" id="UP000002630">
    <property type="component" value="Linkage Group LG01"/>
</dbReference>
<protein>
    <submittedName>
        <fullName evidence="1">Uncharacterized protein</fullName>
    </submittedName>
</protein>
<organism evidence="1 2">
    <name type="scientific">Ectocarpus siliculosus</name>
    <name type="common">Brown alga</name>
    <name type="synonym">Conferva siliculosa</name>
    <dbReference type="NCBI Taxonomy" id="2880"/>
    <lineage>
        <taxon>Eukaryota</taxon>
        <taxon>Sar</taxon>
        <taxon>Stramenopiles</taxon>
        <taxon>Ochrophyta</taxon>
        <taxon>PX clade</taxon>
        <taxon>Phaeophyceae</taxon>
        <taxon>Ectocarpales</taxon>
        <taxon>Ectocarpaceae</taxon>
        <taxon>Ectocarpus</taxon>
    </lineage>
</organism>
<dbReference type="AlphaFoldDB" id="D8LBF2"/>
<name>D8LBF2_ECTSI</name>
<keyword evidence="2" id="KW-1185">Reference proteome</keyword>
<evidence type="ECO:0000313" key="1">
    <source>
        <dbReference type="EMBL" id="CBN76661.1"/>
    </source>
</evidence>
<proteinExistence type="predicted"/>
<gene>
    <name evidence="1" type="ORF">Esi_0000_0411</name>
</gene>
<dbReference type="EMBL" id="FN649726">
    <property type="protein sequence ID" value="CBN76661.1"/>
    <property type="molecule type" value="Genomic_DNA"/>
</dbReference>
<dbReference type="EMBL" id="FN647682">
    <property type="protein sequence ID" value="CBN76661.1"/>
    <property type="molecule type" value="Genomic_DNA"/>
</dbReference>
<dbReference type="OMA" id="KKCERAY"/>
<dbReference type="OrthoDB" id="198232at2759"/>
<dbReference type="InParanoid" id="D8LBF2"/>
<sequence>MRWIQALGYIVGLTSRGWYSDAAGLIISHFPQHFSARVQVTSHMVDRAKGYPPWIREMDVAYDRAAGRAKVVVTKGLNAGKTFLRLYGSKREYMIRDGEYPACRRSYLGEEMPTPELPRTASFKDMQVLEGLMCEHWVQDDGVSRVHIYIDSATQAPRRLTEETVREDTTAVPLVTYDFMDLNIAPQAPELFLLPEPYIPREACDLHVGGFPYLHLFHHYLRV</sequence>
<dbReference type="eggNOG" id="ENOG502S0YG">
    <property type="taxonomic scope" value="Eukaryota"/>
</dbReference>
<accession>D8LBF2</accession>